<evidence type="ECO:0000313" key="1">
    <source>
        <dbReference type="EMBL" id="KKY19630.1"/>
    </source>
</evidence>
<evidence type="ECO:0000313" key="2">
    <source>
        <dbReference type="Proteomes" id="UP000034182"/>
    </source>
</evidence>
<reference evidence="1 2" key="1">
    <citation type="submission" date="2015-03" db="EMBL/GenBank/DDBJ databases">
        <authorList>
            <person name="Morales-Cruz A."/>
            <person name="Amrine K.C."/>
            <person name="Cantu D."/>
        </authorList>
    </citation>
    <scope>NUCLEOTIDE SEQUENCE [LARGE SCALE GENOMIC DNA]</scope>
    <source>
        <strain evidence="1">DS831</strain>
    </source>
</reference>
<evidence type="ECO:0008006" key="3">
    <source>
        <dbReference type="Google" id="ProtNLM"/>
    </source>
</evidence>
<dbReference type="Gene3D" id="3.40.50.450">
    <property type="match status" value="1"/>
</dbReference>
<name>A0A0G2GS56_9PEZI</name>
<gene>
    <name evidence="1" type="ORF">UCDDS831_g05289</name>
</gene>
<dbReference type="Proteomes" id="UP000034182">
    <property type="component" value="Unassembled WGS sequence"/>
</dbReference>
<accession>A0A0G2GS56</accession>
<dbReference type="AlphaFoldDB" id="A0A0G2GS56"/>
<dbReference type="EMBL" id="LAQI01000111">
    <property type="protein sequence ID" value="KKY19630.1"/>
    <property type="molecule type" value="Genomic_DNA"/>
</dbReference>
<comment type="caution">
    <text evidence="1">The sequence shown here is derived from an EMBL/GenBank/DDBJ whole genome shotgun (WGS) entry which is preliminary data.</text>
</comment>
<organism evidence="1 2">
    <name type="scientific">Diplodia seriata</name>
    <dbReference type="NCBI Taxonomy" id="420778"/>
    <lineage>
        <taxon>Eukaryota</taxon>
        <taxon>Fungi</taxon>
        <taxon>Dikarya</taxon>
        <taxon>Ascomycota</taxon>
        <taxon>Pezizomycotina</taxon>
        <taxon>Dothideomycetes</taxon>
        <taxon>Dothideomycetes incertae sedis</taxon>
        <taxon>Botryosphaeriales</taxon>
        <taxon>Botryosphaeriaceae</taxon>
        <taxon>Diplodia</taxon>
    </lineage>
</organism>
<dbReference type="InterPro" id="IPR039470">
    <property type="entry name" value="Nuc_deoxyri_tr2"/>
</dbReference>
<reference evidence="1 2" key="2">
    <citation type="submission" date="2015-05" db="EMBL/GenBank/DDBJ databases">
        <title>Distinctive expansion of gene families associated with plant cell wall degradation and secondary metabolism in the genomes of grapevine trunk pathogens.</title>
        <authorList>
            <person name="Lawrence D.P."/>
            <person name="Travadon R."/>
            <person name="Rolshausen P.E."/>
            <person name="Baumgartner K."/>
        </authorList>
    </citation>
    <scope>NUCLEOTIDE SEQUENCE [LARGE SCALE GENOMIC DNA]</scope>
    <source>
        <strain evidence="1">DS831</strain>
    </source>
</reference>
<proteinExistence type="predicted"/>
<dbReference type="Pfam" id="PF15891">
    <property type="entry name" value="Nuc_deoxyri_tr2"/>
    <property type="match status" value="1"/>
</dbReference>
<sequence length="171" mass="19261">MAANPATLTSTTTAAGRNAKIYLAPNYPPKIEGRSIFLAGSIEMGKAEDWQTVVTDRIAHLPVTILNPRRPDWNNDWKQSKDDARFREQVEWELDMQERCDVVAMHFHPDTKAPISLLELGLFASSGKMVVCCPDGFYRKGNVELVCERAGVPLFNTLDEWVEEVLKKLQA</sequence>
<protein>
    <recommendedName>
        <fullName evidence="3">Nucleoside 2-deoxyribosyltransferase domain-containing protein</fullName>
    </recommendedName>
</protein>